<keyword evidence="1" id="KW-0472">Membrane</keyword>
<feature type="transmembrane region" description="Helical" evidence="1">
    <location>
        <begin position="49"/>
        <end position="73"/>
    </location>
</feature>
<keyword evidence="1" id="KW-1133">Transmembrane helix</keyword>
<name>A0AAE8HA49_9PSED</name>
<dbReference type="AlphaFoldDB" id="A0AAE8HA49"/>
<accession>A0AAE8HA49</accession>
<reference evidence="2 3" key="1">
    <citation type="submission" date="2016-10" db="EMBL/GenBank/DDBJ databases">
        <authorList>
            <person name="Varghese N."/>
            <person name="Submissions S."/>
        </authorList>
    </citation>
    <scope>NUCLEOTIDE SEQUENCE [LARGE SCALE GENOMIC DNA]</scope>
    <source>
        <strain evidence="2 3">BS2777</strain>
    </source>
</reference>
<evidence type="ECO:0000256" key="1">
    <source>
        <dbReference type="SAM" id="Phobius"/>
    </source>
</evidence>
<dbReference type="EMBL" id="LT629801">
    <property type="protein sequence ID" value="SDU96493.1"/>
    <property type="molecule type" value="Genomic_DNA"/>
</dbReference>
<keyword evidence="3" id="KW-1185">Reference proteome</keyword>
<evidence type="ECO:0000313" key="2">
    <source>
        <dbReference type="EMBL" id="SDU96493.1"/>
    </source>
</evidence>
<feature type="transmembrane region" description="Helical" evidence="1">
    <location>
        <begin position="93"/>
        <end position="113"/>
    </location>
</feature>
<keyword evidence="1" id="KW-0812">Transmembrane</keyword>
<organism evidence="2 3">
    <name type="scientific">Pseudomonas rhodesiae</name>
    <dbReference type="NCBI Taxonomy" id="76760"/>
    <lineage>
        <taxon>Bacteria</taxon>
        <taxon>Pseudomonadati</taxon>
        <taxon>Pseudomonadota</taxon>
        <taxon>Gammaproteobacteria</taxon>
        <taxon>Pseudomonadales</taxon>
        <taxon>Pseudomonadaceae</taxon>
        <taxon>Pseudomonas</taxon>
    </lineage>
</organism>
<dbReference type="RefSeq" id="WP_231980909.1">
    <property type="nucleotide sequence ID" value="NZ_BAAAEG010000001.1"/>
</dbReference>
<dbReference type="Proteomes" id="UP000182085">
    <property type="component" value="Chromosome I"/>
</dbReference>
<sequence>MSAMNEDPYTRYWRFHTPDPDIAPREQVPMLAEEQAWAYERARGQRFDWLTVLMAPLCLGAVLPFLVFLTGLWLLSATFMPTLAVDRIVGNTFGWQVLVTLIVIVAWGLRNYLRDRRDPVIRYWAAMPGQGVVELERHRLVAGTCLWVSDFDPDCNTLTQWKDGEWSSTQSSGVSQWIVATTAAGHWLVLREEYAGNFTYNRVGRMPALDKQLHPAQNLAVAFAPRTNVMLGRRFDGEPIPLTRTTYWLSADEHKRLTELAHHWHFSPPDRYGVINPQDAAWVQRLVDKAQASAEPARSPHQALSIQQGCS</sequence>
<proteinExistence type="predicted"/>
<evidence type="ECO:0000313" key="3">
    <source>
        <dbReference type="Proteomes" id="UP000182085"/>
    </source>
</evidence>
<gene>
    <name evidence="2" type="ORF">SAMN04490209_1245</name>
</gene>
<protein>
    <submittedName>
        <fullName evidence="2">Uncharacterized protein</fullName>
    </submittedName>
</protein>